<organism evidence="1">
    <name type="scientific">Rhipicephalus appendiculatus</name>
    <name type="common">Brown ear tick</name>
    <dbReference type="NCBI Taxonomy" id="34631"/>
    <lineage>
        <taxon>Eukaryota</taxon>
        <taxon>Metazoa</taxon>
        <taxon>Ecdysozoa</taxon>
        <taxon>Arthropoda</taxon>
        <taxon>Chelicerata</taxon>
        <taxon>Arachnida</taxon>
        <taxon>Acari</taxon>
        <taxon>Parasitiformes</taxon>
        <taxon>Ixodida</taxon>
        <taxon>Ixodoidea</taxon>
        <taxon>Ixodidae</taxon>
        <taxon>Rhipicephalinae</taxon>
        <taxon>Rhipicephalus</taxon>
        <taxon>Rhipicephalus</taxon>
    </lineage>
</organism>
<dbReference type="AlphaFoldDB" id="A0A131YWC0"/>
<dbReference type="EMBL" id="GEDV01005747">
    <property type="protein sequence ID" value="JAP82810.1"/>
    <property type="molecule type" value="Transcribed_RNA"/>
</dbReference>
<evidence type="ECO:0000313" key="1">
    <source>
        <dbReference type="EMBL" id="JAP82810.1"/>
    </source>
</evidence>
<accession>A0A131YWC0</accession>
<sequence>MCILFPELHIISRERMAEKLVYARVLIFASVLSQSPIIKSGGIPFKMEDIRKFVDTKNFIWTWTTTASGRNLICKADHMKSFTQGHIIFQRTFFILPNLTKIVKNYQGLFPMKAVNVMQLVKGQQMNYTHVAKEKLIYHNTDYHCAVLKVTPVKHGYTPYFDLRIWNFTVRMGPHVKCITRFMKHGGRGHDIYEPKCQRLINA</sequence>
<proteinExistence type="predicted"/>
<protein>
    <submittedName>
        <fullName evidence="1">Lipocalin</fullName>
    </submittedName>
</protein>
<name>A0A131YWC0_RHIAP</name>
<reference evidence="1" key="1">
    <citation type="journal article" date="2016" name="Ticks Tick Borne Dis.">
        <title>De novo assembly and annotation of the salivary gland transcriptome of Rhipicephalus appendiculatus male and female ticks during blood feeding.</title>
        <authorList>
            <person name="de Castro M.H."/>
            <person name="de Klerk D."/>
            <person name="Pienaar R."/>
            <person name="Latif A.A."/>
            <person name="Rees D.J."/>
            <person name="Mans B.J."/>
        </authorList>
    </citation>
    <scope>NUCLEOTIDE SEQUENCE</scope>
    <source>
        <tissue evidence="1">Salivary glands</tissue>
    </source>
</reference>